<dbReference type="RefSeq" id="WP_035932941.1">
    <property type="nucleotide sequence ID" value="NZ_CADFFX010000004.1"/>
</dbReference>
<name>A0A069PNX0_9BURK</name>
<dbReference type="Gene3D" id="3.90.470.20">
    <property type="entry name" value="4'-phosphopantetheinyl transferase domain"/>
    <property type="match status" value="2"/>
</dbReference>
<dbReference type="PANTHER" id="PTHR12215">
    <property type="entry name" value="PHOSPHOPANTETHEINE TRANSFERASE"/>
    <property type="match status" value="1"/>
</dbReference>
<dbReference type="InterPro" id="IPR037143">
    <property type="entry name" value="4-PPantetheinyl_Trfase_dom_sf"/>
</dbReference>
<evidence type="ECO:0000313" key="5">
    <source>
        <dbReference type="EMBL" id="KDR42320.1"/>
    </source>
</evidence>
<gene>
    <name evidence="5" type="ORF">BG61_10720</name>
</gene>
<protein>
    <submittedName>
        <fullName evidence="5">4'-phosphopantetheinyl transferase</fullName>
    </submittedName>
</protein>
<dbReference type="SUPFAM" id="SSF56214">
    <property type="entry name" value="4'-phosphopantetheinyl transferase"/>
    <property type="match status" value="2"/>
</dbReference>
<dbReference type="InterPro" id="IPR050559">
    <property type="entry name" value="P-Pant_transferase_sf"/>
</dbReference>
<dbReference type="GO" id="GO:0000287">
    <property type="term" value="F:magnesium ion binding"/>
    <property type="evidence" value="ECO:0007669"/>
    <property type="project" value="InterPro"/>
</dbReference>
<keyword evidence="2 5" id="KW-0808">Transferase</keyword>
<evidence type="ECO:0000256" key="1">
    <source>
        <dbReference type="ARBA" id="ARBA00010990"/>
    </source>
</evidence>
<proteinExistence type="inferred from homology"/>
<dbReference type="EMBL" id="JFHC01000018">
    <property type="protein sequence ID" value="KDR42320.1"/>
    <property type="molecule type" value="Genomic_DNA"/>
</dbReference>
<dbReference type="InterPro" id="IPR008278">
    <property type="entry name" value="4-PPantetheinyl_Trfase_dom"/>
</dbReference>
<evidence type="ECO:0000259" key="3">
    <source>
        <dbReference type="Pfam" id="PF01648"/>
    </source>
</evidence>
<reference evidence="5 6" key="1">
    <citation type="submission" date="2014-03" db="EMBL/GenBank/DDBJ databases">
        <title>Draft Genome Sequences of Four Burkholderia Strains.</title>
        <authorList>
            <person name="Liu X.Y."/>
            <person name="Li C.X."/>
            <person name="Xu J.H."/>
        </authorList>
    </citation>
    <scope>NUCLEOTIDE SEQUENCE [LARGE SCALE GENOMIC DNA]</scope>
    <source>
        <strain evidence="5 6">DSM 50014</strain>
    </source>
</reference>
<sequence length="230" mass="24492">MNDPVDGIEPLTLPRDVPPDVCVWRVDVALDAPLREATLAVLAADELEHARRFHRHEDTARFASVRAALRMLLANETGADAARLALVRDGHGRPALAAPGAPDFNVSHSGAHGLIAISRRRRVGVDIEQCADGFDWRPLADSVLGAADLRAIEALPAASRAAAFFDCWTAKEALLKARGVGVAYGMNGFSVLPRTGSRFASLPAGDFRISALDVPPGYAACVAWSDEPLV</sequence>
<feature type="domain" description="4'-phosphopantetheinyl transferase" evidence="3">
    <location>
        <begin position="122"/>
        <end position="202"/>
    </location>
</feature>
<evidence type="ECO:0000313" key="6">
    <source>
        <dbReference type="Proteomes" id="UP000027466"/>
    </source>
</evidence>
<keyword evidence="6" id="KW-1185">Reference proteome</keyword>
<dbReference type="Pfam" id="PF01648">
    <property type="entry name" value="ACPS"/>
    <property type="match status" value="1"/>
</dbReference>
<dbReference type="PANTHER" id="PTHR12215:SF10">
    <property type="entry name" value="L-AMINOADIPATE-SEMIALDEHYDE DEHYDROGENASE-PHOSPHOPANTETHEINYL TRANSFERASE"/>
    <property type="match status" value="1"/>
</dbReference>
<accession>A0A069PNX0</accession>
<evidence type="ECO:0000259" key="4">
    <source>
        <dbReference type="Pfam" id="PF22624"/>
    </source>
</evidence>
<comment type="similarity">
    <text evidence="1">Belongs to the P-Pant transferase superfamily. Gsp/Sfp/HetI/AcpT family.</text>
</comment>
<dbReference type="AlphaFoldDB" id="A0A069PNX0"/>
<comment type="caution">
    <text evidence="5">The sequence shown here is derived from an EMBL/GenBank/DDBJ whole genome shotgun (WGS) entry which is preliminary data.</text>
</comment>
<dbReference type="Proteomes" id="UP000027466">
    <property type="component" value="Unassembled WGS sequence"/>
</dbReference>
<feature type="domain" description="4'-phosphopantetheinyl transferase N-terminal" evidence="4">
    <location>
        <begin position="38"/>
        <end position="116"/>
    </location>
</feature>
<dbReference type="STRING" id="60547.GCA_000751215_03185"/>
<dbReference type="GO" id="GO:0008897">
    <property type="term" value="F:holo-[acyl-carrier-protein] synthase activity"/>
    <property type="evidence" value="ECO:0007669"/>
    <property type="project" value="InterPro"/>
</dbReference>
<dbReference type="GO" id="GO:0019878">
    <property type="term" value="P:lysine biosynthetic process via aminoadipic acid"/>
    <property type="evidence" value="ECO:0007669"/>
    <property type="project" value="TreeGrafter"/>
</dbReference>
<dbReference type="GO" id="GO:0005829">
    <property type="term" value="C:cytosol"/>
    <property type="evidence" value="ECO:0007669"/>
    <property type="project" value="TreeGrafter"/>
</dbReference>
<dbReference type="Pfam" id="PF22624">
    <property type="entry name" value="AASDHPPT_N"/>
    <property type="match status" value="1"/>
</dbReference>
<organism evidence="5 6">
    <name type="scientific">Caballeronia glathei</name>
    <dbReference type="NCBI Taxonomy" id="60547"/>
    <lineage>
        <taxon>Bacteria</taxon>
        <taxon>Pseudomonadati</taxon>
        <taxon>Pseudomonadota</taxon>
        <taxon>Betaproteobacteria</taxon>
        <taxon>Burkholderiales</taxon>
        <taxon>Burkholderiaceae</taxon>
        <taxon>Caballeronia</taxon>
    </lineage>
</organism>
<dbReference type="InterPro" id="IPR055066">
    <property type="entry name" value="AASDHPPT_N"/>
</dbReference>
<evidence type="ECO:0000256" key="2">
    <source>
        <dbReference type="ARBA" id="ARBA00022679"/>
    </source>
</evidence>